<dbReference type="Pfam" id="PF13193">
    <property type="entry name" value="AMP-binding_C"/>
    <property type="match status" value="1"/>
</dbReference>
<keyword evidence="5" id="KW-1185">Reference proteome</keyword>
<evidence type="ECO:0000313" key="5">
    <source>
        <dbReference type="Proteomes" id="UP000029964"/>
    </source>
</evidence>
<comment type="caution">
    <text evidence="4">The sequence shown here is derived from an EMBL/GenBank/DDBJ whole genome shotgun (WGS) entry which is preliminary data.</text>
</comment>
<organism evidence="4 5">
    <name type="scientific">Hapsidospora chrysogenum (strain ATCC 11550 / CBS 779.69 / DSM 880 / IAM 14645 / JCM 23072 / IMI 49137)</name>
    <name type="common">Acremonium chrysogenum</name>
    <dbReference type="NCBI Taxonomy" id="857340"/>
    <lineage>
        <taxon>Eukaryota</taxon>
        <taxon>Fungi</taxon>
        <taxon>Dikarya</taxon>
        <taxon>Ascomycota</taxon>
        <taxon>Pezizomycotina</taxon>
        <taxon>Sordariomycetes</taxon>
        <taxon>Hypocreomycetidae</taxon>
        <taxon>Hypocreales</taxon>
        <taxon>Bionectriaceae</taxon>
        <taxon>Hapsidospora</taxon>
    </lineage>
</organism>
<dbReference type="Gene3D" id="3.30.559.30">
    <property type="entry name" value="Nonribosomal peptide synthetase, condensation domain"/>
    <property type="match status" value="1"/>
</dbReference>
<dbReference type="EMBL" id="JPKY01000040">
    <property type="protein sequence ID" value="KFH44934.1"/>
    <property type="molecule type" value="Genomic_DNA"/>
</dbReference>
<dbReference type="SUPFAM" id="SSF56801">
    <property type="entry name" value="Acetyl-CoA synthetase-like"/>
    <property type="match status" value="1"/>
</dbReference>
<dbReference type="OrthoDB" id="10253869at2759"/>
<dbReference type="GO" id="GO:0006631">
    <property type="term" value="P:fatty acid metabolic process"/>
    <property type="evidence" value="ECO:0007669"/>
    <property type="project" value="TreeGrafter"/>
</dbReference>
<gene>
    <name evidence="4" type="ORF">ACRE_042700</name>
</gene>
<dbReference type="Gene3D" id="3.30.300.30">
    <property type="match status" value="1"/>
</dbReference>
<feature type="domain" description="AMP-binding enzyme C-terminal" evidence="3">
    <location>
        <begin position="490"/>
        <end position="565"/>
    </location>
</feature>
<dbReference type="STRING" id="857340.A0A086T6F2"/>
<proteinExistence type="predicted"/>
<sequence>METTKGHRLSTGAKNGTVALAEFHGEEPDCLNLTMWDIFKNTASMHPDREAVVSMWQSPGSPRVLSNSSSAHKQDSLRWNYQDLLQKSVCVATSLERLGCRRGMRLGAMLWNSAEWALFFWAAAKLGMVFAPIDPREPHEAHDVLASLKPDVIVVQDAAGAALVNGKRGGLSMSAICIQCSDTPAGGWIPVTDVVSAGETIPSLAKGEDVEDEPCRDDQVALDDTALIIFTSGTTAKPKGCLHSNRNLMSQTYDYDPNLDAAFVDRWLLHTPVSHIFAVNNALRSWRYGGTVVFPSKLFDVEATAQALVQEHCTIMSATPTLVKTLLANSGCPRPQDLNLSVVSIAATKIIPEDIRLCREELGARDVVQAFGMSEGAPLISWSRTDELFRRSPDMGAGKVLPGASIRVCHPTTRKVLAIQEVGELHVSGSSVISSYLDQVRPNSFYYDAHTRWFATGDQAIVNEDGVVQILGRYRDIIIRGGENLNPTTIEEVLCRIPGVQAWVIGVPDDLAGEVPVAVAQLPQGLSKARLYEEATSLSPKYALAGVYTLDELQLESVPKTSIGKVKKEKLKAAVGNFRTQEKLAEPLDQPCGPSPAGNISEDSVARLVDIWEGLTGGRPSPTTSMAHIADSITLLRYCDAVFRSCGKRLYFQDVVEHDTIEQQARLLGTRDSIGPKQRDVSHRDSANQSGISQPDRAEPNVLKGLEVVRYNSLKQRFRASGDVDLLKAKALAALNNVGLGASSVQDIIPIRESFHRMVAGQRSQSYHLRMVFHVRNTSSDQIRRGVEMAIANRPLMRAVLLRSARGELRHAVIEANQDLFHKLISEREVECETYAKECWQDDSGSTHSSQLMFQAEIISVRESGNRYISMLFNHSVVDALSLWTWHRDLDVLIDDAHAQTWETTPFKLFSDLFARYETSTPAKEAVSFHVRRLRGISRLRQALWPRQRAPGWMISNDCGSKHSSERDHIRNKVWNGEWKARESAFRYPRLGRVVRLPQLRKLKGRGIEPSLFARSAIVIFNVLKTGQSHAVFNTWESGRSWPFVPQWMEVMLPPAMSIDGPTVEWILNMIEVAKDEPIISFLQRMVDESEEVKRYEHVPWQKVVKELRDEGDVAIDASFRQSFVWDVSLGMSASRGKTGNFRRLEPVARLDWADCGLFWNAFMVDRDNLYFVASWDTAQMNDAEVDACCDLLADVMRKLGDEGNWEKSVGDVFQS</sequence>
<dbReference type="InterPro" id="IPR000873">
    <property type="entry name" value="AMP-dep_synth/lig_dom"/>
</dbReference>
<dbReference type="InterPro" id="IPR025110">
    <property type="entry name" value="AMP-bd_C"/>
</dbReference>
<evidence type="ECO:0000313" key="4">
    <source>
        <dbReference type="EMBL" id="KFH44934.1"/>
    </source>
</evidence>
<dbReference type="AlphaFoldDB" id="A0A086T6F2"/>
<evidence type="ECO:0000259" key="2">
    <source>
        <dbReference type="Pfam" id="PF00501"/>
    </source>
</evidence>
<protein>
    <submittedName>
        <fullName evidence="4">Acyl-CoA synthetase family member-like protein</fullName>
    </submittedName>
</protein>
<dbReference type="PANTHER" id="PTHR43201:SF30">
    <property type="entry name" value="AMP-DEPENDENT SYNTHETASE_LIGASE DOMAIN-CONTAINING PROTEIN"/>
    <property type="match status" value="1"/>
</dbReference>
<feature type="region of interest" description="Disordered" evidence="1">
    <location>
        <begin position="667"/>
        <end position="698"/>
    </location>
</feature>
<name>A0A086T6F2_HAPC1</name>
<dbReference type="SUPFAM" id="SSF52777">
    <property type="entry name" value="CoA-dependent acyltransferases"/>
    <property type="match status" value="2"/>
</dbReference>
<reference evidence="5" key="1">
    <citation type="journal article" date="2014" name="Genome Announc.">
        <title>Genome sequence and annotation of Acremonium chrysogenum, producer of the beta-lactam antibiotic cephalosporin C.</title>
        <authorList>
            <person name="Terfehr D."/>
            <person name="Dahlmann T.A."/>
            <person name="Specht T."/>
            <person name="Zadra I."/>
            <person name="Kuernsteiner H."/>
            <person name="Kueck U."/>
        </authorList>
    </citation>
    <scope>NUCLEOTIDE SEQUENCE [LARGE SCALE GENOMIC DNA]</scope>
    <source>
        <strain evidence="5">ATCC 11550 / CBS 779.69 / DSM 880 / IAM 14645 / JCM 23072 / IMI 49137</strain>
    </source>
</reference>
<dbReference type="Pfam" id="PF00501">
    <property type="entry name" value="AMP-binding"/>
    <property type="match status" value="1"/>
</dbReference>
<evidence type="ECO:0000256" key="1">
    <source>
        <dbReference type="SAM" id="MobiDB-lite"/>
    </source>
</evidence>
<dbReference type="Proteomes" id="UP000029964">
    <property type="component" value="Unassembled WGS sequence"/>
</dbReference>
<dbReference type="GO" id="GO:0031956">
    <property type="term" value="F:medium-chain fatty acid-CoA ligase activity"/>
    <property type="evidence" value="ECO:0007669"/>
    <property type="project" value="TreeGrafter"/>
</dbReference>
<feature type="domain" description="AMP-dependent synthetase/ligase" evidence="2">
    <location>
        <begin position="39"/>
        <end position="437"/>
    </location>
</feature>
<dbReference type="InterPro" id="IPR042099">
    <property type="entry name" value="ANL_N_sf"/>
</dbReference>
<evidence type="ECO:0000259" key="3">
    <source>
        <dbReference type="Pfam" id="PF13193"/>
    </source>
</evidence>
<accession>A0A086T6F2</accession>
<dbReference type="PANTHER" id="PTHR43201">
    <property type="entry name" value="ACYL-COA SYNTHETASE"/>
    <property type="match status" value="1"/>
</dbReference>
<dbReference type="InterPro" id="IPR045851">
    <property type="entry name" value="AMP-bd_C_sf"/>
</dbReference>
<dbReference type="HOGENOM" id="CLU_002959_0_0_1"/>
<feature type="compositionally biased region" description="Basic and acidic residues" evidence="1">
    <location>
        <begin position="677"/>
        <end position="686"/>
    </location>
</feature>
<dbReference type="Gene3D" id="3.40.50.12780">
    <property type="entry name" value="N-terminal domain of ligase-like"/>
    <property type="match status" value="1"/>
</dbReference>
<dbReference type="CDD" id="cd04433">
    <property type="entry name" value="AFD_class_I"/>
    <property type="match status" value="1"/>
</dbReference>